<evidence type="ECO:0000256" key="1">
    <source>
        <dbReference type="SAM" id="MobiDB-lite"/>
    </source>
</evidence>
<evidence type="ECO:0000313" key="3">
    <source>
        <dbReference type="Proteomes" id="UP001459714"/>
    </source>
</evidence>
<sequence>MASLNSLKRKVSRHVRKANRELKQAESKAKKSLDKLEDELYQQELHIDEKLKSL</sequence>
<protein>
    <recommendedName>
        <fullName evidence="4">FbpB family small basic protein</fullName>
    </recommendedName>
</protein>
<proteinExistence type="predicted"/>
<accession>A0ABU9K2R4</accession>
<feature type="compositionally biased region" description="Basic and acidic residues" evidence="1">
    <location>
        <begin position="18"/>
        <end position="29"/>
    </location>
</feature>
<name>A0ABU9K2R4_9BACI</name>
<comment type="caution">
    <text evidence="2">The sequence shown here is derived from an EMBL/GenBank/DDBJ whole genome shotgun (WGS) entry which is preliminary data.</text>
</comment>
<organism evidence="2 3">
    <name type="scientific">Caldifermentibacillus hisashii</name>
    <dbReference type="NCBI Taxonomy" id="996558"/>
    <lineage>
        <taxon>Bacteria</taxon>
        <taxon>Bacillati</taxon>
        <taxon>Bacillota</taxon>
        <taxon>Bacilli</taxon>
        <taxon>Bacillales</taxon>
        <taxon>Bacillaceae</taxon>
        <taxon>Caldifermentibacillus</taxon>
    </lineage>
</organism>
<dbReference type="RefSeq" id="WP_342021059.1">
    <property type="nucleotide sequence ID" value="NZ_JBBYAK010000002.1"/>
</dbReference>
<keyword evidence="3" id="KW-1185">Reference proteome</keyword>
<reference evidence="2 3" key="1">
    <citation type="submission" date="2024-03" db="EMBL/GenBank/DDBJ databases">
        <title>Bacilli Hybrid Assemblies.</title>
        <authorList>
            <person name="Kovac J."/>
        </authorList>
    </citation>
    <scope>NUCLEOTIDE SEQUENCE [LARGE SCALE GENOMIC DNA]</scope>
    <source>
        <strain evidence="2 3">FSL M8-0022</strain>
    </source>
</reference>
<evidence type="ECO:0000313" key="2">
    <source>
        <dbReference type="EMBL" id="MEL3959421.1"/>
    </source>
</evidence>
<feature type="region of interest" description="Disordered" evidence="1">
    <location>
        <begin position="1"/>
        <end position="29"/>
    </location>
</feature>
<gene>
    <name evidence="2" type="ORF">NST17_19910</name>
</gene>
<evidence type="ECO:0008006" key="4">
    <source>
        <dbReference type="Google" id="ProtNLM"/>
    </source>
</evidence>
<dbReference type="EMBL" id="JBBYAK010000002">
    <property type="protein sequence ID" value="MEL3959421.1"/>
    <property type="molecule type" value="Genomic_DNA"/>
</dbReference>
<dbReference type="Proteomes" id="UP001459714">
    <property type="component" value="Unassembled WGS sequence"/>
</dbReference>
<feature type="compositionally biased region" description="Basic residues" evidence="1">
    <location>
        <begin position="7"/>
        <end position="17"/>
    </location>
</feature>